<comment type="caution">
    <text evidence="1">The sequence shown here is derived from an EMBL/GenBank/DDBJ whole genome shotgun (WGS) entry which is preliminary data.</text>
</comment>
<dbReference type="InParanoid" id="A0A2R5GYB6"/>
<keyword evidence="2" id="KW-1185">Reference proteome</keyword>
<accession>A0A2R5GYB6</accession>
<dbReference type="Proteomes" id="UP000241890">
    <property type="component" value="Unassembled WGS sequence"/>
</dbReference>
<organism evidence="1 2">
    <name type="scientific">Hondaea fermentalgiana</name>
    <dbReference type="NCBI Taxonomy" id="2315210"/>
    <lineage>
        <taxon>Eukaryota</taxon>
        <taxon>Sar</taxon>
        <taxon>Stramenopiles</taxon>
        <taxon>Bigyra</taxon>
        <taxon>Labyrinthulomycetes</taxon>
        <taxon>Thraustochytrida</taxon>
        <taxon>Thraustochytriidae</taxon>
        <taxon>Hondaea</taxon>
    </lineage>
</organism>
<evidence type="ECO:0000313" key="1">
    <source>
        <dbReference type="EMBL" id="GBG33713.1"/>
    </source>
</evidence>
<protein>
    <submittedName>
        <fullName evidence="1">Uncharacterized protein</fullName>
    </submittedName>
</protein>
<reference evidence="1 2" key="1">
    <citation type="submission" date="2017-12" db="EMBL/GenBank/DDBJ databases">
        <title>Sequencing, de novo assembly and annotation of complete genome of a new Thraustochytrid species, strain FCC1311.</title>
        <authorList>
            <person name="Sedici K."/>
            <person name="Godart F."/>
            <person name="Aiese Cigliano R."/>
            <person name="Sanseverino W."/>
            <person name="Barakat M."/>
            <person name="Ortet P."/>
            <person name="Marechal E."/>
            <person name="Cagnac O."/>
            <person name="Amato A."/>
        </authorList>
    </citation>
    <scope>NUCLEOTIDE SEQUENCE [LARGE SCALE GENOMIC DNA]</scope>
</reference>
<gene>
    <name evidence="1" type="ORF">FCC1311_099362</name>
</gene>
<dbReference type="EMBL" id="BEYU01000166">
    <property type="protein sequence ID" value="GBG33713.1"/>
    <property type="molecule type" value="Genomic_DNA"/>
</dbReference>
<dbReference type="AlphaFoldDB" id="A0A2R5GYB6"/>
<sequence>MMNGLYGGRAGLAKVLLVALVFVVTFSSFDQESKEASLLRRGNTITSVWVPGGGLIDRFEGMRASDSKSSRSGLAAFLRDPSTVKPPTYVRASSLPYRFAGDFIENEMSETFIGHKLSNQTDAMRRKEENVMARVFASLDDEPLECIVRIANWLFQVAQAWDDNLAVTDEGRHSLDRWLSTKPDGISVAQDLDTSPLIQYNAVLGKFFFSAPKSKRDLAPMSDFAEATEVVRQNKSSRRSSITFVKDMVANFVRTREISGPKAGELLRLAEKKNLSLESWQHLLVVTLGVTDGQASLAKFAQSWRRIKASDVQAFKTQSIEGQLETLASISGLLDQLALACEESPYFNILFRDAFYVFLISPSTK</sequence>
<name>A0A2R5GYB6_9STRA</name>
<evidence type="ECO:0000313" key="2">
    <source>
        <dbReference type="Proteomes" id="UP000241890"/>
    </source>
</evidence>
<proteinExistence type="predicted"/>